<evidence type="ECO:0000256" key="7">
    <source>
        <dbReference type="ARBA" id="ARBA00023136"/>
    </source>
</evidence>
<feature type="transmembrane region" description="Helical" evidence="9">
    <location>
        <begin position="287"/>
        <end position="306"/>
    </location>
</feature>
<evidence type="ECO:0000256" key="1">
    <source>
        <dbReference type="ARBA" id="ARBA00002378"/>
    </source>
</evidence>
<evidence type="ECO:0000313" key="11">
    <source>
        <dbReference type="EMBL" id="ATX64635.1"/>
    </source>
</evidence>
<name>A0A2K8KAB5_9RHOB</name>
<feature type="transmembrane region" description="Helical" evidence="9">
    <location>
        <begin position="157"/>
        <end position="180"/>
    </location>
</feature>
<dbReference type="PANTHER" id="PTHR42682:SF4">
    <property type="entry name" value="NADH-UBIQUINONE_PLASTOQUINONE"/>
    <property type="match status" value="1"/>
</dbReference>
<feature type="domain" description="NADH:quinone oxidoreductase/Mrp antiporter transmembrane" evidence="10">
    <location>
        <begin position="122"/>
        <end position="367"/>
    </location>
</feature>
<dbReference type="GO" id="GO:0016491">
    <property type="term" value="F:oxidoreductase activity"/>
    <property type="evidence" value="ECO:0007669"/>
    <property type="project" value="UniProtKB-KW"/>
</dbReference>
<feature type="transmembrane region" description="Helical" evidence="9">
    <location>
        <begin position="259"/>
        <end position="280"/>
    </location>
</feature>
<feature type="transmembrane region" description="Helical" evidence="9">
    <location>
        <begin position="34"/>
        <end position="54"/>
    </location>
</feature>
<feature type="transmembrane region" description="Helical" evidence="9">
    <location>
        <begin position="524"/>
        <end position="548"/>
    </location>
</feature>
<feature type="transmembrane region" description="Helical" evidence="9">
    <location>
        <begin position="318"/>
        <end position="335"/>
    </location>
</feature>
<keyword evidence="6" id="KW-0560">Oxidoreductase</keyword>
<dbReference type="PANTHER" id="PTHR42682">
    <property type="entry name" value="HYDROGENASE-4 COMPONENT F"/>
    <property type="match status" value="1"/>
</dbReference>
<dbReference type="EMBL" id="CP024899">
    <property type="protein sequence ID" value="ATX64635.1"/>
    <property type="molecule type" value="Genomic_DNA"/>
</dbReference>
<feature type="transmembrane region" description="Helical" evidence="9">
    <location>
        <begin position="454"/>
        <end position="473"/>
    </location>
</feature>
<feature type="transmembrane region" description="Helical" evidence="9">
    <location>
        <begin position="234"/>
        <end position="253"/>
    </location>
</feature>
<dbReference type="OrthoDB" id="9768329at2"/>
<feature type="transmembrane region" description="Helical" evidence="9">
    <location>
        <begin position="377"/>
        <end position="400"/>
    </location>
</feature>
<feature type="transmembrane region" description="Helical" evidence="9">
    <location>
        <begin position="200"/>
        <end position="222"/>
    </location>
</feature>
<feature type="transmembrane region" description="Helical" evidence="9">
    <location>
        <begin position="128"/>
        <end position="145"/>
    </location>
</feature>
<evidence type="ECO:0000256" key="3">
    <source>
        <dbReference type="ARBA" id="ARBA00022475"/>
    </source>
</evidence>
<dbReference type="KEGG" id="rbg:BG454_01300"/>
<evidence type="ECO:0000256" key="9">
    <source>
        <dbReference type="SAM" id="Phobius"/>
    </source>
</evidence>
<evidence type="ECO:0000256" key="8">
    <source>
        <dbReference type="RuleBase" id="RU000320"/>
    </source>
</evidence>
<organism evidence="11 12">
    <name type="scientific">Roseinatronobacter bogoriensis subsp. barguzinensis</name>
    <dbReference type="NCBI Taxonomy" id="441209"/>
    <lineage>
        <taxon>Bacteria</taxon>
        <taxon>Pseudomonadati</taxon>
        <taxon>Pseudomonadota</taxon>
        <taxon>Alphaproteobacteria</taxon>
        <taxon>Rhodobacterales</taxon>
        <taxon>Paracoccaceae</taxon>
        <taxon>Roseinatronobacter</taxon>
    </lineage>
</organism>
<keyword evidence="5 9" id="KW-1133">Transmembrane helix</keyword>
<proteinExistence type="predicted"/>
<dbReference type="RefSeq" id="WP_084634737.1">
    <property type="nucleotide sequence ID" value="NZ_CP024899.1"/>
</dbReference>
<dbReference type="Proteomes" id="UP000228948">
    <property type="component" value="Chromosome"/>
</dbReference>
<gene>
    <name evidence="11" type="ORF">BG454_01300</name>
</gene>
<dbReference type="STRING" id="441209.GCA_001870665_00975"/>
<feature type="transmembrane region" description="Helical" evidence="9">
    <location>
        <begin position="412"/>
        <end position="434"/>
    </location>
</feature>
<evidence type="ECO:0000313" key="12">
    <source>
        <dbReference type="Proteomes" id="UP000228948"/>
    </source>
</evidence>
<evidence type="ECO:0000259" key="10">
    <source>
        <dbReference type="Pfam" id="PF00361"/>
    </source>
</evidence>
<keyword evidence="7 9" id="KW-0472">Membrane</keyword>
<dbReference type="Pfam" id="PF00361">
    <property type="entry name" value="Proton_antipo_M"/>
    <property type="match status" value="1"/>
</dbReference>
<dbReference type="GO" id="GO:0005886">
    <property type="term" value="C:plasma membrane"/>
    <property type="evidence" value="ECO:0007669"/>
    <property type="project" value="UniProtKB-SubCell"/>
</dbReference>
<evidence type="ECO:0000256" key="6">
    <source>
        <dbReference type="ARBA" id="ARBA00023002"/>
    </source>
</evidence>
<reference evidence="11 12" key="1">
    <citation type="submission" date="2017-11" db="EMBL/GenBank/DDBJ databases">
        <title>Revised Sequence and Annotation of the Rhodobaca barguzinensis strain alga05 Genome.</title>
        <authorList>
            <person name="Kopejtka K."/>
            <person name="Tomasch J.M."/>
            <person name="Bunk B."/>
            <person name="Koblizek M."/>
        </authorList>
    </citation>
    <scope>NUCLEOTIDE SEQUENCE [LARGE SCALE GENOMIC DNA]</scope>
    <source>
        <strain evidence="12">alga05</strain>
    </source>
</reference>
<keyword evidence="4 8" id="KW-0812">Transmembrane</keyword>
<dbReference type="AlphaFoldDB" id="A0A2K8KAB5"/>
<keyword evidence="12" id="KW-1185">Reference proteome</keyword>
<feature type="transmembrane region" description="Helical" evidence="9">
    <location>
        <begin position="6"/>
        <end position="27"/>
    </location>
</feature>
<dbReference type="InterPro" id="IPR001750">
    <property type="entry name" value="ND/Mrp_TM"/>
</dbReference>
<evidence type="ECO:0000256" key="2">
    <source>
        <dbReference type="ARBA" id="ARBA00004651"/>
    </source>
</evidence>
<feature type="transmembrane region" description="Helical" evidence="9">
    <location>
        <begin position="74"/>
        <end position="92"/>
    </location>
</feature>
<comment type="function">
    <text evidence="1">NDH-1 shuttles electrons from NADH, via FMN and iron-sulfur (Fe-S) centers, to quinones in the respiratory chain. The immediate electron acceptor for the enzyme in this species is believed to be ubiquinone. Couples the redox reaction to proton translocation (for every two electrons transferred, four hydrogen ions are translocated across the cytoplasmic membrane), and thus conserves the redox energy in a proton gradient.</text>
</comment>
<evidence type="ECO:0000256" key="4">
    <source>
        <dbReference type="ARBA" id="ARBA00022692"/>
    </source>
</evidence>
<keyword evidence="3" id="KW-1003">Cell membrane</keyword>
<comment type="subcellular location">
    <subcellularLocation>
        <location evidence="2">Cell membrane</location>
        <topology evidence="2">Multi-pass membrane protein</topology>
    </subcellularLocation>
    <subcellularLocation>
        <location evidence="8">Membrane</location>
        <topology evidence="8">Multi-pass membrane protein</topology>
    </subcellularLocation>
</comment>
<dbReference type="InterPro" id="IPR052175">
    <property type="entry name" value="ComplexI-like_HydComp"/>
</dbReference>
<feature type="transmembrane region" description="Helical" evidence="9">
    <location>
        <begin position="104"/>
        <end position="122"/>
    </location>
</feature>
<accession>A0A2K8KAB5</accession>
<evidence type="ECO:0000256" key="5">
    <source>
        <dbReference type="ARBA" id="ARBA00022989"/>
    </source>
</evidence>
<sequence>MSMMYSGSLAPFAVLMWPLLLGLVPIVPRWRANALRLLPFAPLPALGFAIAGAPGSVEIPDLLLGVQLGTRPDTALLLGMTALVWTVAGWYAAQVMERGQAAGLFASFWCLTLAGNLGVFLAADIVTFYIAFAAVSLAAWPMVIHDRTRAALAAGRVYITLAVVGEAALLSGLMIGAAAAADLQISTVRAAFADAPFGTVGVGLLIAGFGIKAGMVPLHIWLPLAHPAAPVAGSAVLSGAIVKAGLIGMVLLVPEETGWRSMLIVLGLLGAFGAAIWGLSQQNPKAVLAYSTVSQMGLLLVLVGAGSQGVAYAALHHGLAKAALFLCVGMMMLATSAAQRRAVVGLAGLVALSVAGLPLTGGALAKLAGKLGIGEMLSLAITLSSVTTTLVLGWFLICLGRVSAKPQQTPHWGGLFSVVMVLGVLALILPWVLWPGAVDVPRDYVWHPSNMLEGLWPVLAGLGAVALVQRLKLPAYPPGDLLRLFGKHKLRPAFQLPVGNHGARRTKRPALRLLLKVKDAERALLHWPFAGSTLMGLALVLAAFVWIAT</sequence>
<protein>
    <recommendedName>
        <fullName evidence="10">NADH:quinone oxidoreductase/Mrp antiporter transmembrane domain-containing protein</fullName>
    </recommendedName>
</protein>
<feature type="transmembrane region" description="Helical" evidence="9">
    <location>
        <begin position="342"/>
        <end position="365"/>
    </location>
</feature>